<evidence type="ECO:0000256" key="3">
    <source>
        <dbReference type="ARBA" id="ARBA00022475"/>
    </source>
</evidence>
<evidence type="ECO:0000313" key="9">
    <source>
        <dbReference type="EMBL" id="MDR6225844.1"/>
    </source>
</evidence>
<evidence type="ECO:0000256" key="4">
    <source>
        <dbReference type="ARBA" id="ARBA00022692"/>
    </source>
</evidence>
<evidence type="ECO:0000313" key="10">
    <source>
        <dbReference type="Proteomes" id="UP001185012"/>
    </source>
</evidence>
<evidence type="ECO:0000256" key="6">
    <source>
        <dbReference type="ARBA" id="ARBA00023136"/>
    </source>
</evidence>
<comment type="similarity">
    <text evidence="2">Belongs to the cytochrome c oxidase bacterial subunit 4 family.</text>
</comment>
<keyword evidence="5 8" id="KW-1133">Transmembrane helix</keyword>
<keyword evidence="6 8" id="KW-0472">Membrane</keyword>
<accession>A0ABU1IM37</accession>
<feature type="transmembrane region" description="Helical" evidence="8">
    <location>
        <begin position="81"/>
        <end position="103"/>
    </location>
</feature>
<name>A0ABU1IM37_9BACL</name>
<evidence type="ECO:0000256" key="1">
    <source>
        <dbReference type="ARBA" id="ARBA00004651"/>
    </source>
</evidence>
<reference evidence="9 10" key="1">
    <citation type="submission" date="2023-07" db="EMBL/GenBank/DDBJ databases">
        <title>Genomic Encyclopedia of Type Strains, Phase IV (KMG-IV): sequencing the most valuable type-strain genomes for metagenomic binning, comparative biology and taxonomic classification.</title>
        <authorList>
            <person name="Goeker M."/>
        </authorList>
    </citation>
    <scope>NUCLEOTIDE SEQUENCE [LARGE SCALE GENOMIC DNA]</scope>
    <source>
        <strain evidence="9 10">DSM 45903</strain>
    </source>
</reference>
<keyword evidence="4 8" id="KW-0812">Transmembrane</keyword>
<feature type="transmembrane region" description="Helical" evidence="8">
    <location>
        <begin position="28"/>
        <end position="44"/>
    </location>
</feature>
<dbReference type="InterPro" id="IPR050968">
    <property type="entry name" value="Cytochrome_c_oxidase_bac_sub4"/>
</dbReference>
<evidence type="ECO:0000256" key="2">
    <source>
        <dbReference type="ARBA" id="ARBA00008079"/>
    </source>
</evidence>
<comment type="subcellular location">
    <subcellularLocation>
        <location evidence="1">Cell membrane</location>
        <topology evidence="1">Multi-pass membrane protein</topology>
    </subcellularLocation>
</comment>
<sequence length="108" mass="11908">METKVQTNQQQTSKPPASEGAAKHVKSFALMILLTAAAFALVVYEVMPPVLLIPVIVGLAMVQVFLQLFTFMHLDMKKHKITVAFMMTGLFIGILCAVALWLLEGDFL</sequence>
<feature type="compositionally biased region" description="Polar residues" evidence="7">
    <location>
        <begin position="1"/>
        <end position="15"/>
    </location>
</feature>
<evidence type="ECO:0000256" key="8">
    <source>
        <dbReference type="SAM" id="Phobius"/>
    </source>
</evidence>
<gene>
    <name evidence="9" type="ORF">JOE21_001842</name>
</gene>
<proteinExistence type="inferred from homology"/>
<keyword evidence="3" id="KW-1003">Cell membrane</keyword>
<dbReference type="RefSeq" id="WP_309864913.1">
    <property type="nucleotide sequence ID" value="NZ_JAVDQG010000003.1"/>
</dbReference>
<evidence type="ECO:0000256" key="5">
    <source>
        <dbReference type="ARBA" id="ARBA00022989"/>
    </source>
</evidence>
<dbReference type="InterPro" id="IPR005171">
    <property type="entry name" value="Cyt_c_oxidase_su4_prok"/>
</dbReference>
<comment type="caution">
    <text evidence="9">The sequence shown here is derived from an EMBL/GenBank/DDBJ whole genome shotgun (WGS) entry which is preliminary data.</text>
</comment>
<evidence type="ECO:0000256" key="7">
    <source>
        <dbReference type="SAM" id="MobiDB-lite"/>
    </source>
</evidence>
<protein>
    <submittedName>
        <fullName evidence="9">Cytochrome c oxidase subunit 4</fullName>
    </submittedName>
</protein>
<dbReference type="Pfam" id="PF03626">
    <property type="entry name" value="COX4_pro"/>
    <property type="match status" value="1"/>
</dbReference>
<dbReference type="PANTHER" id="PTHR36835:SF1">
    <property type="entry name" value="CYTOCHROME BO(3) UBIQUINOL OXIDASE SUBUNIT 4"/>
    <property type="match status" value="1"/>
</dbReference>
<feature type="region of interest" description="Disordered" evidence="7">
    <location>
        <begin position="1"/>
        <end position="20"/>
    </location>
</feature>
<organism evidence="9 10">
    <name type="scientific">Desmospora profundinema</name>
    <dbReference type="NCBI Taxonomy" id="1571184"/>
    <lineage>
        <taxon>Bacteria</taxon>
        <taxon>Bacillati</taxon>
        <taxon>Bacillota</taxon>
        <taxon>Bacilli</taxon>
        <taxon>Bacillales</taxon>
        <taxon>Thermoactinomycetaceae</taxon>
        <taxon>Desmospora</taxon>
    </lineage>
</organism>
<dbReference type="PANTHER" id="PTHR36835">
    <property type="entry name" value="CYTOCHROME BO(3) UBIQUINOL OXIDASE SUBUNIT 4"/>
    <property type="match status" value="1"/>
</dbReference>
<feature type="transmembrane region" description="Helical" evidence="8">
    <location>
        <begin position="50"/>
        <end position="69"/>
    </location>
</feature>
<keyword evidence="10" id="KW-1185">Reference proteome</keyword>
<dbReference type="EMBL" id="JAVDQG010000003">
    <property type="protein sequence ID" value="MDR6225844.1"/>
    <property type="molecule type" value="Genomic_DNA"/>
</dbReference>
<dbReference type="Proteomes" id="UP001185012">
    <property type="component" value="Unassembled WGS sequence"/>
</dbReference>